<keyword evidence="2" id="KW-0964">Secreted</keyword>
<evidence type="ECO:0000256" key="7">
    <source>
        <dbReference type="PROSITE-ProRule" id="PRU01240"/>
    </source>
</evidence>
<dbReference type="InterPro" id="IPR015500">
    <property type="entry name" value="Peptidase_S8_subtilisin-rel"/>
</dbReference>
<dbReference type="Gene3D" id="3.40.50.200">
    <property type="entry name" value="Peptidase S8/S53 domain"/>
    <property type="match status" value="2"/>
</dbReference>
<dbReference type="InterPro" id="IPR022398">
    <property type="entry name" value="Peptidase_S8_His-AS"/>
</dbReference>
<dbReference type="InterPro" id="IPR034213">
    <property type="entry name" value="S8_Vpr-like"/>
</dbReference>
<feature type="compositionally biased region" description="Gly residues" evidence="8">
    <location>
        <begin position="1003"/>
        <end position="1015"/>
    </location>
</feature>
<dbReference type="InterPro" id="IPR000209">
    <property type="entry name" value="Peptidase_S8/S53_dom"/>
</dbReference>
<comment type="similarity">
    <text evidence="1 7">Belongs to the peptidase S8 family.</text>
</comment>
<dbReference type="Pfam" id="PF02225">
    <property type="entry name" value="PA"/>
    <property type="match status" value="1"/>
</dbReference>
<dbReference type="Gene3D" id="3.50.30.30">
    <property type="match status" value="1"/>
</dbReference>
<dbReference type="InterPro" id="IPR003137">
    <property type="entry name" value="PA_domain"/>
</dbReference>
<dbReference type="Pfam" id="PF00395">
    <property type="entry name" value="SLH"/>
    <property type="match status" value="2"/>
</dbReference>
<dbReference type="InterPro" id="IPR050131">
    <property type="entry name" value="Peptidase_S8_subtilisin-like"/>
</dbReference>
<keyword evidence="4 7" id="KW-0378">Hydrolase</keyword>
<feature type="domain" description="SLH" evidence="10">
    <location>
        <begin position="1239"/>
        <end position="1297"/>
    </location>
</feature>
<feature type="active site" description="Charge relay system" evidence="6 7">
    <location>
        <position position="269"/>
    </location>
</feature>
<feature type="domain" description="SLH" evidence="10">
    <location>
        <begin position="1299"/>
        <end position="1361"/>
    </location>
</feature>
<evidence type="ECO:0000256" key="3">
    <source>
        <dbReference type="ARBA" id="ARBA00022670"/>
    </source>
</evidence>
<dbReference type="PANTHER" id="PTHR43806:SF65">
    <property type="entry name" value="SERINE PROTEASE APRX"/>
    <property type="match status" value="1"/>
</dbReference>
<keyword evidence="5 7" id="KW-0720">Serine protease</keyword>
<dbReference type="InterPro" id="IPR010259">
    <property type="entry name" value="S8pro/Inhibitor_I9"/>
</dbReference>
<evidence type="ECO:0000256" key="5">
    <source>
        <dbReference type="ARBA" id="ARBA00022825"/>
    </source>
</evidence>
<dbReference type="CDD" id="cd07474">
    <property type="entry name" value="Peptidases_S8_subtilisin_Vpr-like"/>
    <property type="match status" value="1"/>
</dbReference>
<evidence type="ECO:0000256" key="4">
    <source>
        <dbReference type="ARBA" id="ARBA00022801"/>
    </source>
</evidence>
<dbReference type="InterPro" id="IPR036852">
    <property type="entry name" value="Peptidase_S8/S53_dom_sf"/>
</dbReference>
<dbReference type="Pfam" id="PF05922">
    <property type="entry name" value="Inhibitor_I9"/>
    <property type="match status" value="1"/>
</dbReference>
<dbReference type="SUPFAM" id="SSF52743">
    <property type="entry name" value="Subtilisin-like"/>
    <property type="match status" value="1"/>
</dbReference>
<dbReference type="SUPFAM" id="SSF52025">
    <property type="entry name" value="PA domain"/>
    <property type="match status" value="1"/>
</dbReference>
<organism evidence="11 12">
    <name type="scientific">Paenibacillus silvestris</name>
    <dbReference type="NCBI Taxonomy" id="2606219"/>
    <lineage>
        <taxon>Bacteria</taxon>
        <taxon>Bacillati</taxon>
        <taxon>Bacillota</taxon>
        <taxon>Bacilli</taxon>
        <taxon>Bacillales</taxon>
        <taxon>Paenibacillaceae</taxon>
        <taxon>Paenibacillus</taxon>
    </lineage>
</organism>
<dbReference type="InterPro" id="IPR001119">
    <property type="entry name" value="SLH_dom"/>
</dbReference>
<dbReference type="EMBL" id="WTUZ01000016">
    <property type="protein sequence ID" value="MZQ83026.1"/>
    <property type="molecule type" value="Genomic_DNA"/>
</dbReference>
<dbReference type="InterPro" id="IPR046450">
    <property type="entry name" value="PA_dom_sf"/>
</dbReference>
<feature type="signal peptide" evidence="9">
    <location>
        <begin position="1"/>
        <end position="34"/>
    </location>
</feature>
<evidence type="ECO:0000256" key="1">
    <source>
        <dbReference type="ARBA" id="ARBA00011073"/>
    </source>
</evidence>
<name>A0A6L8V0I9_9BACL</name>
<evidence type="ECO:0000256" key="2">
    <source>
        <dbReference type="ARBA" id="ARBA00022512"/>
    </source>
</evidence>
<reference evidence="11 12" key="1">
    <citation type="submission" date="2019-12" db="EMBL/GenBank/DDBJ databases">
        <title>Paenibacillus sp. nov. sp. isolated from soil.</title>
        <authorList>
            <person name="Kim J."/>
            <person name="Jeong S.E."/>
            <person name="Jung H.S."/>
            <person name="Jeon C.O."/>
        </authorList>
    </citation>
    <scope>NUCLEOTIDE SEQUENCE [LARGE SCALE GENOMIC DNA]</scope>
    <source>
        <strain evidence="11 12">5J-6</strain>
    </source>
</reference>
<feature type="domain" description="SLH" evidence="10">
    <location>
        <begin position="1364"/>
        <end position="1427"/>
    </location>
</feature>
<proteinExistence type="inferred from homology"/>
<feature type="active site" description="Charge relay system" evidence="6 7">
    <location>
        <position position="224"/>
    </location>
</feature>
<dbReference type="GO" id="GO:0004252">
    <property type="term" value="F:serine-type endopeptidase activity"/>
    <property type="evidence" value="ECO:0007669"/>
    <property type="project" value="UniProtKB-UniRule"/>
</dbReference>
<sequence length="1427" mass="151373">MRKTNLNLFIHKKTASLLTITALLSSLLSQSIYASEPTAPILPGMTKAKLHALIQEAQNKQGSADKSSPSIIADDINTNSTELINVIVQLSNQPAAVGRYAAKMGYRTLAAEAIEANVQSEQSSFLSSASRKGINLQVLHQYNTVLNGLEVSIQANDIPKLAQLPGVTSIHQNQVYYAIPVPMDVETQGIDNPIFDINPLKQIGADIAWDKGFTGAGVKVGVIDTGGDYVHPDLKDAIDRDYKGYDAYNQDKDPYEDVPPAWDKPGSSHGTHVSGTIVGRFANPTSEFVQKGVAYGSDLYLYKVLGGAHGTGSSAQIIAGIEKAVEDGMDVINLSLGSSAYKDPNSPDSIAVNNAVLAGVVAVVANGNDGASLPYYYSMGSPASAHLAISVAAATSPSRHYTSSLESTVSVSSVTYATYHLNPSLVSWRTDETQFDSSLGNQTMEAVFVGLGRQVDFEQAGDLTGKVAIISRGVIAFEEKVVNAARSNAAAAIVFNGNASFDISGDPNGIDLSEEIPGRDGPIGTLSRLGGDHKFLPTFDMPGKEGRALVRTILTTPYSTLKISFGSTFNQVDLIGDTVADFSSRGPNSDNNYGIKPDISAPGVNIRSTIPAYGKDKPDISYDEAYGRMSGTSMAAPHITGLVALLKDKYKDVDKNNDGMEDWSPMDYRAALANTSEMIRDADGTLYDVYSQGAGRANIANALETPALLEAIDPLTIYNSKLDPISMESSASSVSFGVIDPKLNKAVTKPLQLKNMSDNVLSYTASVVMHPSVTSDPNKPIPTPDVNQISMSLDGLDANSDQVITVVPNAQQRFTLSALASANAPNGVYEGHVLLKSAGHPDLHLPFVIHIGEGSDNNQFVLQNLTLSDQTINGDESIDLSVTINSDTQKYIVIYATDIEGIGENEPVPTVGEIFNFDTEAHMYRAIPRGKLNFHDIRNSFGLTLDSELNVNTTRLADGLHNFVVLSYSDLTNPVDPSTAFKSFYVSSEPVPTQTPPPSPPASGGGGGYGGGGGARPEEPKENLELIQSIVPQGQASVSVIASTTMQGKQLTAIVADSDIQKALDAAKSAPASIVVNVGTTDSSEAQLKLTNAQVLKLQQAAEGSTVMFAWNGATIASPVSAFTSVPIGADYVVRITRDASSASIFAKQYPDASVVGTPYAFEANTVVGGTATPLSLAAKQVFKRAFIVDQEVNASKTGALYIENDQVYPVPALFTAAGAGKTIVTISRPGFSTYAVAQHQTAFADIDSSWAKSHIQLLADKFLLSGTSVRTFSPKNNVTRAEFASLLVRSLGLQKPTSATPFKDVLSGDWYAQSVAIAYEAGLVTGYGDTFEPNASISRQDLTVMLTRALKLLPVVKPAGLVTISYADAEQFGDYAKDSIQYMTDAGLMDGVELSGSLRFQPSEPSTREAVAKVLSSLLKLSKLIN</sequence>
<dbReference type="Proteomes" id="UP000481087">
    <property type="component" value="Unassembled WGS sequence"/>
</dbReference>
<evidence type="ECO:0000256" key="8">
    <source>
        <dbReference type="SAM" id="MobiDB-lite"/>
    </source>
</evidence>
<keyword evidence="9" id="KW-0732">Signal</keyword>
<comment type="caution">
    <text evidence="11">The sequence shown here is derived from an EMBL/GenBank/DDBJ whole genome shotgun (WGS) entry which is preliminary data.</text>
</comment>
<feature type="chain" id="PRO_5027096826" evidence="9">
    <location>
        <begin position="35"/>
        <end position="1427"/>
    </location>
</feature>
<gene>
    <name evidence="11" type="ORF">GQF01_13010</name>
</gene>
<dbReference type="PRINTS" id="PR00723">
    <property type="entry name" value="SUBTILISIN"/>
</dbReference>
<evidence type="ECO:0000259" key="10">
    <source>
        <dbReference type="PROSITE" id="PS51272"/>
    </source>
</evidence>
<dbReference type="InterPro" id="IPR023828">
    <property type="entry name" value="Peptidase_S8_Ser-AS"/>
</dbReference>
<keyword evidence="3 7" id="KW-0645">Protease</keyword>
<evidence type="ECO:0000256" key="6">
    <source>
        <dbReference type="PIRSR" id="PIRSR615500-1"/>
    </source>
</evidence>
<dbReference type="PANTHER" id="PTHR43806">
    <property type="entry name" value="PEPTIDASE S8"/>
    <property type="match status" value="1"/>
</dbReference>
<dbReference type="PROSITE" id="PS00138">
    <property type="entry name" value="SUBTILASE_SER"/>
    <property type="match status" value="1"/>
</dbReference>
<keyword evidence="2" id="KW-0134">Cell wall</keyword>
<dbReference type="PROSITE" id="PS51892">
    <property type="entry name" value="SUBTILASE"/>
    <property type="match status" value="1"/>
</dbReference>
<feature type="active site" description="Charge relay system" evidence="6 7">
    <location>
        <position position="633"/>
    </location>
</feature>
<protein>
    <submittedName>
        <fullName evidence="11">S8 family serine peptidase</fullName>
    </submittedName>
</protein>
<dbReference type="PROSITE" id="PS00137">
    <property type="entry name" value="SUBTILASE_HIS"/>
    <property type="match status" value="1"/>
</dbReference>
<accession>A0A6L8V0I9</accession>
<dbReference type="Pfam" id="PF00082">
    <property type="entry name" value="Peptidase_S8"/>
    <property type="match status" value="1"/>
</dbReference>
<evidence type="ECO:0000313" key="12">
    <source>
        <dbReference type="Proteomes" id="UP000481087"/>
    </source>
</evidence>
<evidence type="ECO:0000256" key="9">
    <source>
        <dbReference type="SAM" id="SignalP"/>
    </source>
</evidence>
<evidence type="ECO:0000313" key="11">
    <source>
        <dbReference type="EMBL" id="MZQ83026.1"/>
    </source>
</evidence>
<keyword evidence="12" id="KW-1185">Reference proteome</keyword>
<dbReference type="GO" id="GO:0006508">
    <property type="term" value="P:proteolysis"/>
    <property type="evidence" value="ECO:0007669"/>
    <property type="project" value="UniProtKB-KW"/>
</dbReference>
<feature type="region of interest" description="Disordered" evidence="8">
    <location>
        <begin position="987"/>
        <end position="1019"/>
    </location>
</feature>
<dbReference type="PROSITE" id="PS51272">
    <property type="entry name" value="SLH"/>
    <property type="match status" value="3"/>
</dbReference>